<name>A0A0R2NWW4_9LACO</name>
<proteinExistence type="predicted"/>
<reference evidence="2 3" key="1">
    <citation type="journal article" date="2015" name="Genome Announc.">
        <title>Expanding the biotechnology potential of lactobacilli through comparative genomics of 213 strains and associated genera.</title>
        <authorList>
            <person name="Sun Z."/>
            <person name="Harris H.M."/>
            <person name="McCann A."/>
            <person name="Guo C."/>
            <person name="Argimon S."/>
            <person name="Zhang W."/>
            <person name="Yang X."/>
            <person name="Jeffery I.B."/>
            <person name="Cooney J.C."/>
            <person name="Kagawa T.F."/>
            <person name="Liu W."/>
            <person name="Song Y."/>
            <person name="Salvetti E."/>
            <person name="Wrobel A."/>
            <person name="Rasinkangas P."/>
            <person name="Parkhill J."/>
            <person name="Rea M.C."/>
            <person name="O'Sullivan O."/>
            <person name="Ritari J."/>
            <person name="Douillard F.P."/>
            <person name="Paul Ross R."/>
            <person name="Yang R."/>
            <person name="Briner A.E."/>
            <person name="Felis G.E."/>
            <person name="de Vos W.M."/>
            <person name="Barrangou R."/>
            <person name="Klaenhammer T.R."/>
            <person name="Caufield P.W."/>
            <person name="Cui Y."/>
            <person name="Zhang H."/>
            <person name="O'Toole P.W."/>
        </authorList>
    </citation>
    <scope>NUCLEOTIDE SEQUENCE [LARGE SCALE GENOMIC DNA]</scope>
    <source>
        <strain evidence="2 3">DSM 21115</strain>
    </source>
</reference>
<dbReference type="EMBL" id="AYGX02000033">
    <property type="protein sequence ID" value="KRO28720.1"/>
    <property type="molecule type" value="Genomic_DNA"/>
</dbReference>
<comment type="caution">
    <text evidence="2">The sequence shown here is derived from an EMBL/GenBank/DDBJ whole genome shotgun (WGS) entry which is preliminary data.</text>
</comment>
<feature type="region of interest" description="Disordered" evidence="1">
    <location>
        <begin position="44"/>
        <end position="63"/>
    </location>
</feature>
<organism evidence="2 3">
    <name type="scientific">Lactiplantibacillus fabifermentans DSM 21115</name>
    <dbReference type="NCBI Taxonomy" id="1413187"/>
    <lineage>
        <taxon>Bacteria</taxon>
        <taxon>Bacillati</taxon>
        <taxon>Bacillota</taxon>
        <taxon>Bacilli</taxon>
        <taxon>Lactobacillales</taxon>
        <taxon>Lactobacillaceae</taxon>
        <taxon>Lactiplantibacillus</taxon>
    </lineage>
</organism>
<evidence type="ECO:0000256" key="1">
    <source>
        <dbReference type="SAM" id="MobiDB-lite"/>
    </source>
</evidence>
<protein>
    <submittedName>
        <fullName evidence="2">Uncharacterized protein</fullName>
    </submittedName>
</protein>
<evidence type="ECO:0000313" key="3">
    <source>
        <dbReference type="Proteomes" id="UP000050920"/>
    </source>
</evidence>
<dbReference type="AlphaFoldDB" id="A0A0R2NWW4"/>
<keyword evidence="3" id="KW-1185">Reference proteome</keyword>
<accession>A0A0R2NWW4</accession>
<gene>
    <name evidence="2" type="ORF">DY78_GL002074</name>
</gene>
<dbReference type="Proteomes" id="UP000050920">
    <property type="component" value="Unassembled WGS sequence"/>
</dbReference>
<sequence>MVPATVALHVLPIAIMAHGFWKTRELNKRLKIEQEKTKRLALKQVEHAEGQPMPHHPHHHFHH</sequence>
<evidence type="ECO:0000313" key="2">
    <source>
        <dbReference type="EMBL" id="KRO28720.1"/>
    </source>
</evidence>